<comment type="cofactor">
    <cofactor evidence="1">
        <name>Fe cation</name>
        <dbReference type="ChEBI" id="CHEBI:24875"/>
    </cofactor>
</comment>
<dbReference type="InterPro" id="IPR044861">
    <property type="entry name" value="IPNS-like_FE2OG_OXY"/>
</dbReference>
<proteinExistence type="inferred from homology"/>
<dbReference type="Gene3D" id="2.60.120.330">
    <property type="entry name" value="B-lactam Antibiotic, Isopenicillin N Synthase, Chain"/>
    <property type="match status" value="1"/>
</dbReference>
<dbReference type="FunFam" id="2.60.120.330:FF:000005">
    <property type="entry name" value="1-aminocyclopropane-1-carboxylate oxidase homolog 1"/>
    <property type="match status" value="1"/>
</dbReference>
<dbReference type="InterPro" id="IPR027443">
    <property type="entry name" value="IPNS-like_sf"/>
</dbReference>
<evidence type="ECO:0000256" key="4">
    <source>
        <dbReference type="ARBA" id="ARBA00023002"/>
    </source>
</evidence>
<evidence type="ECO:0000256" key="2">
    <source>
        <dbReference type="ARBA" id="ARBA00008056"/>
    </source>
</evidence>
<evidence type="ECO:0000256" key="5">
    <source>
        <dbReference type="ARBA" id="ARBA00023004"/>
    </source>
</evidence>
<evidence type="ECO:0000313" key="9">
    <source>
        <dbReference type="Proteomes" id="UP000796880"/>
    </source>
</evidence>
<evidence type="ECO:0000256" key="3">
    <source>
        <dbReference type="ARBA" id="ARBA00022723"/>
    </source>
</evidence>
<keyword evidence="4 6" id="KW-0560">Oxidoreductase</keyword>
<dbReference type="InterPro" id="IPR005123">
    <property type="entry name" value="Oxoglu/Fe-dep_dioxygenase_dom"/>
</dbReference>
<dbReference type="EMBL" id="VOIH02000007">
    <property type="protein sequence ID" value="KAF3442791.1"/>
    <property type="molecule type" value="Genomic_DNA"/>
</dbReference>
<organism evidence="8 9">
    <name type="scientific">Rhamnella rubrinervis</name>
    <dbReference type="NCBI Taxonomy" id="2594499"/>
    <lineage>
        <taxon>Eukaryota</taxon>
        <taxon>Viridiplantae</taxon>
        <taxon>Streptophyta</taxon>
        <taxon>Embryophyta</taxon>
        <taxon>Tracheophyta</taxon>
        <taxon>Spermatophyta</taxon>
        <taxon>Magnoliopsida</taxon>
        <taxon>eudicotyledons</taxon>
        <taxon>Gunneridae</taxon>
        <taxon>Pentapetalae</taxon>
        <taxon>rosids</taxon>
        <taxon>fabids</taxon>
        <taxon>Rosales</taxon>
        <taxon>Rhamnaceae</taxon>
        <taxon>rhamnoid group</taxon>
        <taxon>Rhamneae</taxon>
        <taxon>Rhamnella</taxon>
    </lineage>
</organism>
<evidence type="ECO:0000313" key="8">
    <source>
        <dbReference type="EMBL" id="KAF3442791.1"/>
    </source>
</evidence>
<sequence>MEASININNGSSGYDRIKELKKFDDTKMGVKGLSDSGITSIPQFFIHPPETLSDLKATTDSSASSLSIPVIDLSHLNSPTHRPKLIHQVKEAAKTWGFFQVINHGVPISVIDDTVSAIKAFHNEPFEVKSKHYSRQEGRGVMYASNNDLYRTNSAQWIDSLQVWMGPEPPVVEDIPAACRKEVAAWDVYATGVAENLMELLSEGLGLEGGKFKELTFSEKKVLVAHCYPHCPQPDLTMGIQSHTDPAILTVLLQNHVSGLQVKHDNAWVDIKPLHGALVINIGDLLQIISNGVYNSVQHRVLANGSKEDRISVVMFFNVNKWKGDDGHFGPLPELLSPENPPIYRDFTMQEFLENFFGKGLDSKSLIQKVKI</sequence>
<protein>
    <recommendedName>
        <fullName evidence="7">Fe2OG dioxygenase domain-containing protein</fullName>
    </recommendedName>
</protein>
<dbReference type="GO" id="GO:0046872">
    <property type="term" value="F:metal ion binding"/>
    <property type="evidence" value="ECO:0007669"/>
    <property type="project" value="UniProtKB-KW"/>
</dbReference>
<dbReference type="Proteomes" id="UP000796880">
    <property type="component" value="Unassembled WGS sequence"/>
</dbReference>
<dbReference type="GO" id="GO:0051213">
    <property type="term" value="F:dioxygenase activity"/>
    <property type="evidence" value="ECO:0007669"/>
    <property type="project" value="UniProtKB-ARBA"/>
</dbReference>
<dbReference type="PANTHER" id="PTHR10209">
    <property type="entry name" value="OXIDOREDUCTASE, 2OG-FE II OXYGENASE FAMILY PROTEIN"/>
    <property type="match status" value="1"/>
</dbReference>
<evidence type="ECO:0000256" key="1">
    <source>
        <dbReference type="ARBA" id="ARBA00001962"/>
    </source>
</evidence>
<dbReference type="InterPro" id="IPR026992">
    <property type="entry name" value="DIOX_N"/>
</dbReference>
<accession>A0A8K0MDN9</accession>
<dbReference type="PROSITE" id="PS51471">
    <property type="entry name" value="FE2OG_OXY"/>
    <property type="match status" value="1"/>
</dbReference>
<keyword evidence="9" id="KW-1185">Reference proteome</keyword>
<dbReference type="OrthoDB" id="288590at2759"/>
<keyword evidence="3 6" id="KW-0479">Metal-binding</keyword>
<dbReference type="AlphaFoldDB" id="A0A8K0MDN9"/>
<evidence type="ECO:0000256" key="6">
    <source>
        <dbReference type="RuleBase" id="RU003682"/>
    </source>
</evidence>
<name>A0A8K0MDN9_9ROSA</name>
<dbReference type="SUPFAM" id="SSF51197">
    <property type="entry name" value="Clavaminate synthase-like"/>
    <property type="match status" value="1"/>
</dbReference>
<feature type="domain" description="Fe2OG dioxygenase" evidence="7">
    <location>
        <begin position="218"/>
        <end position="319"/>
    </location>
</feature>
<reference evidence="8" key="1">
    <citation type="submission" date="2020-03" db="EMBL/GenBank/DDBJ databases">
        <title>A high-quality chromosome-level genome assembly of a woody plant with both climbing and erect habits, Rhamnella rubrinervis.</title>
        <authorList>
            <person name="Lu Z."/>
            <person name="Yang Y."/>
            <person name="Zhu X."/>
            <person name="Sun Y."/>
        </authorList>
    </citation>
    <scope>NUCLEOTIDE SEQUENCE</scope>
    <source>
        <strain evidence="8">BYM</strain>
        <tissue evidence="8">Leaf</tissue>
    </source>
</reference>
<dbReference type="Pfam" id="PF14226">
    <property type="entry name" value="DIOX_N"/>
    <property type="match status" value="1"/>
</dbReference>
<dbReference type="Pfam" id="PF03171">
    <property type="entry name" value="2OG-FeII_Oxy"/>
    <property type="match status" value="1"/>
</dbReference>
<comment type="similarity">
    <text evidence="2 6">Belongs to the iron/ascorbate-dependent oxidoreductase family.</text>
</comment>
<dbReference type="PANTHER" id="PTHR10209:SF546">
    <property type="entry name" value="1-AMINOCYCLOPROPANE-1-CARBOXYLATE OXIDASE HOMOLOG 4-LIKE"/>
    <property type="match status" value="1"/>
</dbReference>
<keyword evidence="5 6" id="KW-0408">Iron</keyword>
<evidence type="ECO:0000259" key="7">
    <source>
        <dbReference type="PROSITE" id="PS51471"/>
    </source>
</evidence>
<gene>
    <name evidence="8" type="ORF">FNV43_RR16708</name>
</gene>
<comment type="caution">
    <text evidence="8">The sequence shown here is derived from an EMBL/GenBank/DDBJ whole genome shotgun (WGS) entry which is preliminary data.</text>
</comment>